<protein>
    <recommendedName>
        <fullName evidence="2">SGNH hydrolase-type esterase domain-containing protein</fullName>
    </recommendedName>
</protein>
<name>A0ABS3JIN7_9BACT</name>
<evidence type="ECO:0000313" key="3">
    <source>
        <dbReference type="EMBL" id="MBO0949850.1"/>
    </source>
</evidence>
<dbReference type="Pfam" id="PF13472">
    <property type="entry name" value="Lipase_GDSL_2"/>
    <property type="match status" value="1"/>
</dbReference>
<evidence type="ECO:0000313" key="4">
    <source>
        <dbReference type="Proteomes" id="UP000664628"/>
    </source>
</evidence>
<proteinExistence type="predicted"/>
<dbReference type="SUPFAM" id="SSF52266">
    <property type="entry name" value="SGNH hydrolase"/>
    <property type="match status" value="1"/>
</dbReference>
<evidence type="ECO:0000256" key="1">
    <source>
        <dbReference type="SAM" id="SignalP"/>
    </source>
</evidence>
<dbReference type="EMBL" id="JAFMYW010000004">
    <property type="protein sequence ID" value="MBO0949850.1"/>
    <property type="molecule type" value="Genomic_DNA"/>
</dbReference>
<dbReference type="InterPro" id="IPR036514">
    <property type="entry name" value="SGNH_hydro_sf"/>
</dbReference>
<evidence type="ECO:0000259" key="2">
    <source>
        <dbReference type="Pfam" id="PF13472"/>
    </source>
</evidence>
<reference evidence="3 4" key="1">
    <citation type="submission" date="2021-03" db="EMBL/GenBank/DDBJ databases">
        <title>Fibrella sp. HMF5405 genome sequencing and assembly.</title>
        <authorList>
            <person name="Kang H."/>
            <person name="Kim H."/>
            <person name="Bae S."/>
            <person name="Joh K."/>
        </authorList>
    </citation>
    <scope>NUCLEOTIDE SEQUENCE [LARGE SCALE GENOMIC DNA]</scope>
    <source>
        <strain evidence="3 4">HMF5405</strain>
    </source>
</reference>
<sequence length="215" mass="23839">MKNTLFSLAVLLTMLTLPALAQTNYDAEIATMEAQDKTPPANGILFVGSSSIRYWDGLKEAFPGKPIIQRGFGGSTMSDLIRYIPKLVLPYSPKQIVVYEGDNDIGQQNRSAKDVYSQFLTFFMLTRKQLPNANITYIAIKPSPARRKSMPASAEANQMIKQYLAGQRNTAFADVYTPMLGANGQPRPELFKADSLHMTPQGYEVWKGVIGPLLK</sequence>
<accession>A0ABS3JIN7</accession>
<dbReference type="RefSeq" id="WP_207329811.1">
    <property type="nucleotide sequence ID" value="NZ_JAFMYW010000004.1"/>
</dbReference>
<dbReference type="Proteomes" id="UP000664628">
    <property type="component" value="Unassembled WGS sequence"/>
</dbReference>
<feature type="domain" description="SGNH hydrolase-type esterase" evidence="2">
    <location>
        <begin position="54"/>
        <end position="205"/>
    </location>
</feature>
<feature type="signal peptide" evidence="1">
    <location>
        <begin position="1"/>
        <end position="21"/>
    </location>
</feature>
<keyword evidence="4" id="KW-1185">Reference proteome</keyword>
<gene>
    <name evidence="3" type="ORF">J2I46_14740</name>
</gene>
<keyword evidence="1" id="KW-0732">Signal</keyword>
<feature type="chain" id="PRO_5047132588" description="SGNH hydrolase-type esterase domain-containing protein" evidence="1">
    <location>
        <begin position="22"/>
        <end position="215"/>
    </location>
</feature>
<comment type="caution">
    <text evidence="3">The sequence shown here is derived from an EMBL/GenBank/DDBJ whole genome shotgun (WGS) entry which is preliminary data.</text>
</comment>
<organism evidence="3 4">
    <name type="scientific">Fibrella forsythiae</name>
    <dbReference type="NCBI Taxonomy" id="2817061"/>
    <lineage>
        <taxon>Bacteria</taxon>
        <taxon>Pseudomonadati</taxon>
        <taxon>Bacteroidota</taxon>
        <taxon>Cytophagia</taxon>
        <taxon>Cytophagales</taxon>
        <taxon>Spirosomataceae</taxon>
        <taxon>Fibrella</taxon>
    </lineage>
</organism>
<dbReference type="InterPro" id="IPR013830">
    <property type="entry name" value="SGNH_hydro"/>
</dbReference>
<dbReference type="Gene3D" id="3.40.50.1110">
    <property type="entry name" value="SGNH hydrolase"/>
    <property type="match status" value="1"/>
</dbReference>